<name>A0AAV2WN41_MYCNE</name>
<evidence type="ECO:0000313" key="3">
    <source>
        <dbReference type="Proteomes" id="UP000028864"/>
    </source>
</evidence>
<evidence type="ECO:0000313" key="2">
    <source>
        <dbReference type="EMBL" id="CDQ45629.1"/>
    </source>
</evidence>
<reference evidence="2" key="1">
    <citation type="submission" date="2014-05" db="EMBL/GenBank/DDBJ databases">
        <authorList>
            <person name="Urmite Genomes"/>
        </authorList>
    </citation>
    <scope>NUCLEOTIDE SEQUENCE</scope>
    <source>
        <strain evidence="2">DSM 44074</strain>
    </source>
</reference>
<dbReference type="Proteomes" id="UP000028864">
    <property type="component" value="Unassembled WGS sequence"/>
</dbReference>
<proteinExistence type="predicted"/>
<gene>
    <name evidence="2" type="ORF">BN1047_03528</name>
</gene>
<accession>A0AAV2WN41</accession>
<reference evidence="2" key="2">
    <citation type="submission" date="2015-09" db="EMBL/GenBank/DDBJ databases">
        <title>Draft genome sequence of Mycobacterium neoaurum DSM 44074.</title>
        <authorList>
            <person name="Croce O."/>
            <person name="Robert C."/>
            <person name="Raoult D."/>
            <person name="Drancourt M."/>
        </authorList>
    </citation>
    <scope>NUCLEOTIDE SEQUENCE</scope>
    <source>
        <strain evidence="2">DSM 44074</strain>
    </source>
</reference>
<dbReference type="AlphaFoldDB" id="A0AAV2WN41"/>
<protein>
    <submittedName>
        <fullName evidence="2">Uncharacterized protein</fullName>
    </submittedName>
</protein>
<feature type="region of interest" description="Disordered" evidence="1">
    <location>
        <begin position="1"/>
        <end position="29"/>
    </location>
</feature>
<sequence>MHRGGARTTAGVERLLTQDALGQPANRRAGVDTEIVGQRRAQPLISVERIGLSVAEVVGDDQLGPQRLPVRMLGYQLLQRADHGMASVASDFGLGVGGMGDHLVLGQRRRERADELEIAQIVEDRSAPLRQRLGEVGAGLLETALGGGLHTGVLGGNETPDIAVRIRHAQAVSGRGGGQHGPAVGTGTADELAQVGDVGMQTGLGLRRRELLPGRCHQRVAADRTVAAHHQHGEHRALLGCAQRDGLPRDAQLQRTEHSEVQSWAVHGQRLCPDAASRRPARW</sequence>
<organism evidence="2 3">
    <name type="scientific">Mycolicibacterium neoaurum</name>
    <name type="common">Mycobacterium neoaurum</name>
    <dbReference type="NCBI Taxonomy" id="1795"/>
    <lineage>
        <taxon>Bacteria</taxon>
        <taxon>Bacillati</taxon>
        <taxon>Actinomycetota</taxon>
        <taxon>Actinomycetes</taxon>
        <taxon>Mycobacteriales</taxon>
        <taxon>Mycobacteriaceae</taxon>
        <taxon>Mycolicibacterium</taxon>
    </lineage>
</organism>
<evidence type="ECO:0000256" key="1">
    <source>
        <dbReference type="SAM" id="MobiDB-lite"/>
    </source>
</evidence>
<dbReference type="EMBL" id="LK021339">
    <property type="protein sequence ID" value="CDQ45629.1"/>
    <property type="molecule type" value="Genomic_DNA"/>
</dbReference>